<feature type="compositionally biased region" description="Pro residues" evidence="1">
    <location>
        <begin position="160"/>
        <end position="186"/>
    </location>
</feature>
<dbReference type="InterPro" id="IPR011010">
    <property type="entry name" value="DNA_brk_join_enz"/>
</dbReference>
<evidence type="ECO:0000256" key="1">
    <source>
        <dbReference type="SAM" id="MobiDB-lite"/>
    </source>
</evidence>
<dbReference type="SUPFAM" id="SSF57184">
    <property type="entry name" value="Growth factor receptor domain"/>
    <property type="match status" value="1"/>
</dbReference>
<gene>
    <name evidence="2" type="ORF">QF030_000489</name>
</gene>
<feature type="compositionally biased region" description="Pro residues" evidence="1">
    <location>
        <begin position="213"/>
        <end position="223"/>
    </location>
</feature>
<evidence type="ECO:0000313" key="3">
    <source>
        <dbReference type="Proteomes" id="UP001230654"/>
    </source>
</evidence>
<proteinExistence type="predicted"/>
<feature type="region of interest" description="Disordered" evidence="1">
    <location>
        <begin position="153"/>
        <end position="225"/>
    </location>
</feature>
<dbReference type="EMBL" id="JAUSWV010000001">
    <property type="protein sequence ID" value="MDQ0578311.1"/>
    <property type="molecule type" value="Genomic_DNA"/>
</dbReference>
<keyword evidence="3" id="KW-1185">Reference proteome</keyword>
<protein>
    <recommendedName>
        <fullName evidence="4">Integrase</fullName>
    </recommendedName>
</protein>
<name>A0ABU0NGT5_STRRH</name>
<dbReference type="SUPFAM" id="SSF56349">
    <property type="entry name" value="DNA breaking-rejoining enzymes"/>
    <property type="match status" value="1"/>
</dbReference>
<dbReference type="Proteomes" id="UP001230654">
    <property type="component" value="Unassembled WGS sequence"/>
</dbReference>
<organism evidence="2 3">
    <name type="scientific">Streptomyces rishiriensis</name>
    <dbReference type="NCBI Taxonomy" id="68264"/>
    <lineage>
        <taxon>Bacteria</taxon>
        <taxon>Bacillati</taxon>
        <taxon>Actinomycetota</taxon>
        <taxon>Actinomycetes</taxon>
        <taxon>Kitasatosporales</taxon>
        <taxon>Streptomycetaceae</taxon>
        <taxon>Streptomyces</taxon>
    </lineage>
</organism>
<comment type="caution">
    <text evidence="2">The sequence shown here is derived from an EMBL/GenBank/DDBJ whole genome shotgun (WGS) entry which is preliminary data.</text>
</comment>
<evidence type="ECO:0000313" key="2">
    <source>
        <dbReference type="EMBL" id="MDQ0578311.1"/>
    </source>
</evidence>
<feature type="compositionally biased region" description="Basic and acidic residues" evidence="1">
    <location>
        <begin position="201"/>
        <end position="210"/>
    </location>
</feature>
<evidence type="ECO:0008006" key="4">
    <source>
        <dbReference type="Google" id="ProtNLM"/>
    </source>
</evidence>
<sequence length="624" mass="68481">MSKPVSDKGMCRVCGQRPRAFPRAPYCFSCWPGGPVVPPPCLRCGSSGLYWSAGLCRRCHHSAVPPPDACRNCLAWGAAPRRRLCQGCAAWCYRHTTRGACTVCAHTAVLDGDGICRLCRKQAALTRSLHTRTDWSQVRRHGQQLFIADLFTHHGKSPAHNPPATAPADPAPPEPACPDPAPPEPACPDQVRPEPACPDQVRPEPARPDQVRPGPPGAGPAPLEPVWAAGFRQPALFEVSRSLRHRGGTEGLARRADPHLAAWTDRFITERALREGWDRDLSRRVSTGTRIALGFLDTPGVRLTSTDVAVLKDFSLPAARITAVLEATGLLDDDRVPALTRWSEQRIAPLPADMAVQVRTWLAVMRDGSTTPPRRRPRTETTIRLHLYWALPALTGWAAAGKTTLREITPADVDAALPPADAHRSQMCQALRSIFRVLKARRLLFTDPTTQLRPGSYNPLTPLPLPVQHIRDALTSPDPATALLTALLAFHGLSAHEVQHLKLTHLDGPRLHLEGRTVVLAGPVRDRLTAYLDHRTQHWPATTNPHLFIHFRSATSTAHVSHDWIHHRLGPHLSARALRNDRLLHEALATGGDTKRLIDLFGLSTRAAQRYTACLGHSDPGQTP</sequence>
<dbReference type="InterPro" id="IPR009030">
    <property type="entry name" value="Growth_fac_rcpt_cys_sf"/>
</dbReference>
<reference evidence="2 3" key="1">
    <citation type="submission" date="2023-07" db="EMBL/GenBank/DDBJ databases">
        <title>Comparative genomics of wheat-associated soil bacteria to identify genetic determinants of phenazine resistance.</title>
        <authorList>
            <person name="Mouncey N."/>
        </authorList>
    </citation>
    <scope>NUCLEOTIDE SEQUENCE [LARGE SCALE GENOMIC DNA]</scope>
    <source>
        <strain evidence="2 3">B2I6</strain>
    </source>
</reference>
<accession>A0ABU0NGT5</accession>